<dbReference type="PATRIC" id="fig|162209.4.peg.1938"/>
<organism evidence="2 3">
    <name type="scientific">Paenibacillus naphthalenovorans</name>
    <dbReference type="NCBI Taxonomy" id="162209"/>
    <lineage>
        <taxon>Bacteria</taxon>
        <taxon>Bacillati</taxon>
        <taxon>Bacillota</taxon>
        <taxon>Bacilli</taxon>
        <taxon>Bacillales</taxon>
        <taxon>Paenibacillaceae</taxon>
        <taxon>Paenibacillus</taxon>
    </lineage>
</organism>
<dbReference type="Pfam" id="PF23768">
    <property type="entry name" value="DUF7167"/>
    <property type="match status" value="1"/>
</dbReference>
<dbReference type="AlphaFoldDB" id="A0A0U2WA14"/>
<dbReference type="InterPro" id="IPR055591">
    <property type="entry name" value="DUF7167"/>
</dbReference>
<evidence type="ECO:0000313" key="2">
    <source>
        <dbReference type="EMBL" id="ALS22202.1"/>
    </source>
</evidence>
<name>A0A0U2WA14_9BACL</name>
<keyword evidence="3" id="KW-1185">Reference proteome</keyword>
<proteinExistence type="predicted"/>
<dbReference type="OrthoDB" id="2440535at2"/>
<accession>A0A0U2WA14</accession>
<dbReference type="Proteomes" id="UP000061660">
    <property type="component" value="Chromosome"/>
</dbReference>
<dbReference type="KEGG" id="pnp:IJ22_18280"/>
<gene>
    <name evidence="2" type="ORF">IJ22_18280</name>
</gene>
<dbReference type="RefSeq" id="WP_062408519.1">
    <property type="nucleotide sequence ID" value="NZ_CP013652.1"/>
</dbReference>
<reference evidence="3" key="1">
    <citation type="submission" date="2015-12" db="EMBL/GenBank/DDBJ databases">
        <title>Complete genome sequences of two moderately thermophilic Paenibacillus species.</title>
        <authorList>
            <person name="Butler R.III."/>
            <person name="Wang J."/>
            <person name="Stark B.C."/>
            <person name="Pombert J.-F."/>
        </authorList>
    </citation>
    <scope>NUCLEOTIDE SEQUENCE [LARGE SCALE GENOMIC DNA]</scope>
    <source>
        <strain evidence="3">32O-Y</strain>
    </source>
</reference>
<reference evidence="2 3" key="2">
    <citation type="journal article" date="2016" name="Genome Announc.">
        <title>Complete Genome Sequences of Two Interactive Moderate Thermophiles, Paenibacillus napthalenovorans 32O-Y and Paenibacillus sp. 32O-W.</title>
        <authorList>
            <person name="Butler R.R.III."/>
            <person name="Wang J."/>
            <person name="Stark B.C."/>
            <person name="Pombert J.F."/>
        </authorList>
    </citation>
    <scope>NUCLEOTIDE SEQUENCE [LARGE SCALE GENOMIC DNA]</scope>
    <source>
        <strain evidence="2 3">32O-Y</strain>
    </source>
</reference>
<evidence type="ECO:0000313" key="3">
    <source>
        <dbReference type="Proteomes" id="UP000061660"/>
    </source>
</evidence>
<feature type="domain" description="DUF7167" evidence="1">
    <location>
        <begin position="2"/>
        <end position="61"/>
    </location>
</feature>
<protein>
    <recommendedName>
        <fullName evidence="1">DUF7167 domain-containing protein</fullName>
    </recommendedName>
</protein>
<dbReference type="STRING" id="162209.IJ22_18280"/>
<dbReference type="EMBL" id="CP013652">
    <property type="protein sequence ID" value="ALS22202.1"/>
    <property type="molecule type" value="Genomic_DNA"/>
</dbReference>
<sequence length="61" mass="7283">MVKFRFSVSTGYVGSEKSEIIEIDDEDLEGRSDEERAKVIDEYFNEWIWEQLYTGIEEIEE</sequence>
<evidence type="ECO:0000259" key="1">
    <source>
        <dbReference type="Pfam" id="PF23768"/>
    </source>
</evidence>